<dbReference type="PANTHER" id="PTHR30026">
    <property type="entry name" value="OUTER MEMBRANE PROTEIN TOLC"/>
    <property type="match status" value="1"/>
</dbReference>
<evidence type="ECO:0000313" key="9">
    <source>
        <dbReference type="EMBL" id="MCR9013599.1"/>
    </source>
</evidence>
<feature type="signal peptide" evidence="8">
    <location>
        <begin position="1"/>
        <end position="21"/>
    </location>
</feature>
<dbReference type="GO" id="GO:0015288">
    <property type="term" value="F:porin activity"/>
    <property type="evidence" value="ECO:0007669"/>
    <property type="project" value="TreeGrafter"/>
</dbReference>
<reference evidence="9" key="1">
    <citation type="submission" date="2022-08" db="EMBL/GenBank/DDBJ databases">
        <authorList>
            <person name="Zhang D."/>
        </authorList>
    </citation>
    <scope>NUCLEOTIDE SEQUENCE</scope>
    <source>
        <strain evidence="9">XJ19-11</strain>
    </source>
</reference>
<feature type="chain" id="PRO_5040864908" evidence="8">
    <location>
        <begin position="22"/>
        <end position="441"/>
    </location>
</feature>
<comment type="caution">
    <text evidence="9">The sequence shown here is derived from an EMBL/GenBank/DDBJ whole genome shotgun (WGS) entry which is preliminary data.</text>
</comment>
<keyword evidence="7" id="KW-0998">Cell outer membrane</keyword>
<keyword evidence="8" id="KW-0732">Signal</keyword>
<dbReference type="SUPFAM" id="SSF56954">
    <property type="entry name" value="Outer membrane efflux proteins (OEP)"/>
    <property type="match status" value="1"/>
</dbReference>
<keyword evidence="10" id="KW-1185">Reference proteome</keyword>
<evidence type="ECO:0000256" key="2">
    <source>
        <dbReference type="ARBA" id="ARBA00007613"/>
    </source>
</evidence>
<dbReference type="Pfam" id="PF02321">
    <property type="entry name" value="OEP"/>
    <property type="match status" value="2"/>
</dbReference>
<gene>
    <name evidence="9" type="ORF">NU887_01065</name>
</gene>
<dbReference type="InterPro" id="IPR003423">
    <property type="entry name" value="OMP_efflux"/>
</dbReference>
<keyword evidence="6" id="KW-0472">Membrane</keyword>
<accession>A0A9X2P1A4</accession>
<dbReference type="EMBL" id="JANSUY010000001">
    <property type="protein sequence ID" value="MCR9013599.1"/>
    <property type="molecule type" value="Genomic_DNA"/>
</dbReference>
<evidence type="ECO:0000256" key="7">
    <source>
        <dbReference type="ARBA" id="ARBA00023237"/>
    </source>
</evidence>
<comment type="similarity">
    <text evidence="2">Belongs to the outer membrane factor (OMF) (TC 1.B.17) family.</text>
</comment>
<dbReference type="InterPro" id="IPR051906">
    <property type="entry name" value="TolC-like"/>
</dbReference>
<protein>
    <submittedName>
        <fullName evidence="9">TolC family protein</fullName>
    </submittedName>
</protein>
<dbReference type="PANTHER" id="PTHR30026:SF20">
    <property type="entry name" value="OUTER MEMBRANE PROTEIN TOLC"/>
    <property type="match status" value="1"/>
</dbReference>
<dbReference type="Proteomes" id="UP001142175">
    <property type="component" value="Unassembled WGS sequence"/>
</dbReference>
<evidence type="ECO:0000256" key="5">
    <source>
        <dbReference type="ARBA" id="ARBA00022692"/>
    </source>
</evidence>
<dbReference type="GO" id="GO:1990281">
    <property type="term" value="C:efflux pump complex"/>
    <property type="evidence" value="ECO:0007669"/>
    <property type="project" value="TreeGrafter"/>
</dbReference>
<keyword evidence="3" id="KW-0813">Transport</keyword>
<sequence length="441" mass="49902">MTFNKQFMLLLFMIISFKAGAQTDPVLVEVASVEELIKLIRTQNPDLKSYLLNVEKSSFEVKASKSVFLPSVTGSFGGQKNFELPVTPVPGDFFGQPGGTVNAQFGQEYAYNAGLNLTMSLIDWQSMLKVKMAKLTYEAAEAQQAAYLQLLDQQVHFTYYALVISKQAIALAEKDMEIADSIASLSEQKFREGTLDAIAANQAGINSNVTRQNLTTSRQLYQNNSNDLKLLLGLREVDSIHVVADINYELPPKYSAIELVPDEEIRLARIGAQQAQNQVNIQKSLFVPKLSLYGYYGKQQFRENFGIEFGNNSWTNYSYLGLNFSIPIFTGFSTKNKLRASKVDLELAEYELNQVNLESQIQDAQLIEEYHSSLINANLALEAFRLYEKNERLTLQKYSEGLISLDRYLYAFEDYLKAENAFLNSLLNTYSYYSQIIPRIQ</sequence>
<keyword evidence="4" id="KW-1134">Transmembrane beta strand</keyword>
<evidence type="ECO:0000256" key="4">
    <source>
        <dbReference type="ARBA" id="ARBA00022452"/>
    </source>
</evidence>
<evidence type="ECO:0000256" key="8">
    <source>
        <dbReference type="SAM" id="SignalP"/>
    </source>
</evidence>
<dbReference type="GO" id="GO:0009279">
    <property type="term" value="C:cell outer membrane"/>
    <property type="evidence" value="ECO:0007669"/>
    <property type="project" value="UniProtKB-SubCell"/>
</dbReference>
<evidence type="ECO:0000256" key="6">
    <source>
        <dbReference type="ARBA" id="ARBA00023136"/>
    </source>
</evidence>
<dbReference type="AlphaFoldDB" id="A0A9X2P1A4"/>
<name>A0A9X2P1A4_9BACT</name>
<dbReference type="Gene3D" id="1.20.1600.10">
    <property type="entry name" value="Outer membrane efflux proteins (OEP)"/>
    <property type="match status" value="1"/>
</dbReference>
<dbReference type="RefSeq" id="WP_258421499.1">
    <property type="nucleotide sequence ID" value="NZ_JANSUY010000001.1"/>
</dbReference>
<proteinExistence type="inferred from homology"/>
<evidence type="ECO:0000256" key="1">
    <source>
        <dbReference type="ARBA" id="ARBA00004442"/>
    </source>
</evidence>
<dbReference type="GO" id="GO:0015562">
    <property type="term" value="F:efflux transmembrane transporter activity"/>
    <property type="evidence" value="ECO:0007669"/>
    <property type="project" value="InterPro"/>
</dbReference>
<evidence type="ECO:0000313" key="10">
    <source>
        <dbReference type="Proteomes" id="UP001142175"/>
    </source>
</evidence>
<comment type="subcellular location">
    <subcellularLocation>
        <location evidence="1">Cell outer membrane</location>
    </subcellularLocation>
</comment>
<keyword evidence="5" id="KW-0812">Transmembrane</keyword>
<evidence type="ECO:0000256" key="3">
    <source>
        <dbReference type="ARBA" id="ARBA00022448"/>
    </source>
</evidence>
<organism evidence="9 10">
    <name type="scientific">Aquiflexum gelatinilyticum</name>
    <dbReference type="NCBI Taxonomy" id="2961943"/>
    <lineage>
        <taxon>Bacteria</taxon>
        <taxon>Pseudomonadati</taxon>
        <taxon>Bacteroidota</taxon>
        <taxon>Cytophagia</taxon>
        <taxon>Cytophagales</taxon>
        <taxon>Cyclobacteriaceae</taxon>
        <taxon>Aquiflexum</taxon>
    </lineage>
</organism>